<feature type="transmembrane region" description="Helical" evidence="1">
    <location>
        <begin position="19"/>
        <end position="35"/>
    </location>
</feature>
<dbReference type="Gene3D" id="3.30.70.270">
    <property type="match status" value="1"/>
</dbReference>
<keyword evidence="1" id="KW-0812">Transmembrane</keyword>
<dbReference type="EMBL" id="LGFO01000115">
    <property type="protein sequence ID" value="KUK36332.1"/>
    <property type="molecule type" value="Genomic_DNA"/>
</dbReference>
<dbReference type="InterPro" id="IPR043128">
    <property type="entry name" value="Rev_trsase/Diguanyl_cyclase"/>
</dbReference>
<evidence type="ECO:0000256" key="1">
    <source>
        <dbReference type="SAM" id="Phobius"/>
    </source>
</evidence>
<dbReference type="InterPro" id="IPR051319">
    <property type="entry name" value="Oligoribo/pAp-PDE_c-di-AMP_PDE"/>
</dbReference>
<name>A0A101FG35_9THEO</name>
<dbReference type="PROSITE" id="PS50887">
    <property type="entry name" value="GGDEF"/>
    <property type="match status" value="1"/>
</dbReference>
<accession>A0A101FG35</accession>
<dbReference type="PANTHER" id="PTHR47618">
    <property type="entry name" value="BIFUNCTIONAL OLIGORIBONUCLEASE AND PAP PHOSPHATASE NRNA"/>
    <property type="match status" value="1"/>
</dbReference>
<dbReference type="Pfam" id="PF01368">
    <property type="entry name" value="DHH"/>
    <property type="match status" value="1"/>
</dbReference>
<gene>
    <name evidence="3" type="ORF">XD66_0963</name>
</gene>
<reference evidence="4" key="1">
    <citation type="journal article" date="2015" name="MBio">
        <title>Genome-Resolved Metagenomic Analysis Reveals Roles for Candidate Phyla and Other Microbial Community Members in Biogeochemical Transformations in Oil Reservoirs.</title>
        <authorList>
            <person name="Hu P."/>
            <person name="Tom L."/>
            <person name="Singh A."/>
            <person name="Thomas B.C."/>
            <person name="Baker B.J."/>
            <person name="Piceno Y.M."/>
            <person name="Andersen G.L."/>
            <person name="Banfield J.F."/>
        </authorList>
    </citation>
    <scope>NUCLEOTIDE SEQUENCE [LARGE SCALE GENOMIC DNA]</scope>
</reference>
<dbReference type="Gene3D" id="3.10.310.30">
    <property type="match status" value="1"/>
</dbReference>
<keyword evidence="1" id="KW-0472">Membrane</keyword>
<keyword evidence="1" id="KW-1133">Transmembrane helix</keyword>
<dbReference type="AlphaFoldDB" id="A0A101FG35"/>
<sequence>MKAGDCVESSLYKNYKRKFFVGLGILLALTCLALARYNMLLGIFGFIVTLTGMYAFSYMDRQEEAAREREIKEEALSLVSAEALEESPAAAAISLAFLQVDDYDEVFHSLPDEQRPLLVAAVDKFLREWAAAVGAYLHKTGRDSYTLLLPLQELEALEQKEFSLLDEVRKINVGDHPPVTLSIGAARGVDAGNPARLGQLARQALNLAIERGGDQAVVKSPEHTWFYGGRTEAVGKRSQVRARVTAAELDRLLKMAKNVVLMGHVGMDFDALGAALGLAEIARHYGKPAKIVVDRQGGAVERLFSLVAGHNPELLCEKEEAVEITSPQTLMILVDVHRPQMVISPKLLSRAGSIVVIDHHRRGEEFPEHVKLSYIVPAASSTCELVGELAHYFPEEIHFSSLAATAMLAGLVVDTKRFTFGTSSRTFRVAAWLREAGAAPAVIRELFTDTLEVMLYRARILQSVEIVGGKYAVAGNDEPFAGAQVAASRAADNLLEIAGVTASFVLYPVEGGMRISARSTGAVNVHRVMEKLGGGGHFTVAAAFLPDVGMEEARGRLLNILNAELEEGR</sequence>
<dbReference type="GO" id="GO:0003676">
    <property type="term" value="F:nucleic acid binding"/>
    <property type="evidence" value="ECO:0007669"/>
    <property type="project" value="InterPro"/>
</dbReference>
<dbReference type="Pfam" id="PF02272">
    <property type="entry name" value="DHHA1"/>
    <property type="match status" value="1"/>
</dbReference>
<dbReference type="Pfam" id="PF24898">
    <property type="entry name" value="GGDEF_GdpP"/>
    <property type="match status" value="1"/>
</dbReference>
<evidence type="ECO:0000259" key="2">
    <source>
        <dbReference type="PROSITE" id="PS50887"/>
    </source>
</evidence>
<evidence type="ECO:0000313" key="3">
    <source>
        <dbReference type="EMBL" id="KUK36332.1"/>
    </source>
</evidence>
<dbReference type="InterPro" id="IPR001667">
    <property type="entry name" value="DDH_dom"/>
</dbReference>
<comment type="caution">
    <text evidence="3">The sequence shown here is derived from an EMBL/GenBank/DDBJ whole genome shotgun (WGS) entry which is preliminary data.</text>
</comment>
<proteinExistence type="predicted"/>
<protein>
    <submittedName>
        <fullName evidence="3">RecJ-like phosphoesterase</fullName>
    </submittedName>
</protein>
<dbReference type="InterPro" id="IPR000160">
    <property type="entry name" value="GGDEF_dom"/>
</dbReference>
<evidence type="ECO:0000313" key="4">
    <source>
        <dbReference type="Proteomes" id="UP000053326"/>
    </source>
</evidence>
<dbReference type="PANTHER" id="PTHR47618:SF2">
    <property type="entry name" value="CYCLIC-DI-AMP PHOSPHODIESTERASE GDPP"/>
    <property type="match status" value="1"/>
</dbReference>
<dbReference type="InterPro" id="IPR029787">
    <property type="entry name" value="Nucleotide_cyclase"/>
</dbReference>
<dbReference type="SUPFAM" id="SSF55073">
    <property type="entry name" value="Nucleotide cyclase"/>
    <property type="match status" value="1"/>
</dbReference>
<dbReference type="SMART" id="SM00267">
    <property type="entry name" value="GGDEF"/>
    <property type="match status" value="1"/>
</dbReference>
<dbReference type="InterPro" id="IPR003156">
    <property type="entry name" value="DHHA1_dom"/>
</dbReference>
<dbReference type="InterPro" id="IPR038763">
    <property type="entry name" value="DHH_sf"/>
</dbReference>
<dbReference type="PATRIC" id="fig|85874.4.peg.341"/>
<dbReference type="SUPFAM" id="SSF64182">
    <property type="entry name" value="DHH phosphoesterases"/>
    <property type="match status" value="1"/>
</dbReference>
<dbReference type="Proteomes" id="UP000053326">
    <property type="component" value="Unassembled WGS sequence"/>
</dbReference>
<dbReference type="Gene3D" id="3.90.1640.10">
    <property type="entry name" value="inorganic pyrophosphatase (n-terminal core)"/>
    <property type="match status" value="1"/>
</dbReference>
<feature type="domain" description="GGDEF" evidence="2">
    <location>
        <begin position="91"/>
        <end position="221"/>
    </location>
</feature>
<organism evidence="3 4">
    <name type="scientific">Thermacetogenium phaeum</name>
    <dbReference type="NCBI Taxonomy" id="85874"/>
    <lineage>
        <taxon>Bacteria</taxon>
        <taxon>Bacillati</taxon>
        <taxon>Bacillota</taxon>
        <taxon>Clostridia</taxon>
        <taxon>Thermoanaerobacterales</taxon>
        <taxon>Thermoanaerobacteraceae</taxon>
        <taxon>Thermacetogenium</taxon>
    </lineage>
</organism>